<protein>
    <recommendedName>
        <fullName evidence="3">Lipoprotein</fullName>
    </recommendedName>
</protein>
<comment type="caution">
    <text evidence="1">The sequence shown here is derived from an EMBL/GenBank/DDBJ whole genome shotgun (WGS) entry which is preliminary data.</text>
</comment>
<dbReference type="Proteomes" id="UP000605013">
    <property type="component" value="Unassembled WGS sequence"/>
</dbReference>
<dbReference type="EMBL" id="JAEMEF010000015">
    <property type="protein sequence ID" value="MBL7560936.1"/>
    <property type="molecule type" value="Genomic_DNA"/>
</dbReference>
<evidence type="ECO:0000313" key="1">
    <source>
        <dbReference type="EMBL" id="MBL7560936.1"/>
    </source>
</evidence>
<keyword evidence="2" id="KW-1185">Reference proteome</keyword>
<proteinExistence type="predicted"/>
<name>A0ABS1WP90_9FLAO</name>
<sequence length="184" mass="22118">MKKLFIFMFLIFMFSCKKENVINDFKIGTQFIAHNSIVDQECVFDQTTQTDAFLKDKKELEDYVWHDETKSAEIILNEHWFLTITRGGCDHFLLSAEFRYDRKLKFEANKEYILDKIIWITSILNEDFENEVIKKCIIEDKMTFTKTENGLYGNFMDSKIYEMYTFDYETEKESTIFSISFYLN</sequence>
<accession>A0ABS1WP90</accession>
<gene>
    <name evidence="1" type="ORF">JAO71_14100</name>
</gene>
<evidence type="ECO:0008006" key="3">
    <source>
        <dbReference type="Google" id="ProtNLM"/>
    </source>
</evidence>
<dbReference type="RefSeq" id="WP_203001454.1">
    <property type="nucleotide sequence ID" value="NZ_JAEMEF010000015.1"/>
</dbReference>
<reference evidence="1 2" key="1">
    <citation type="submission" date="2020-12" db="EMBL/GenBank/DDBJ databases">
        <title>Olleya sediminilitoris sp. nov., isolated from a tidal flat.</title>
        <authorList>
            <person name="Park S."/>
            <person name="Yoon J.-H."/>
        </authorList>
    </citation>
    <scope>NUCLEOTIDE SEQUENCE [LARGE SCALE GENOMIC DNA]</scope>
    <source>
        <strain evidence="1 2">YSTF-M6</strain>
    </source>
</reference>
<evidence type="ECO:0000313" key="2">
    <source>
        <dbReference type="Proteomes" id="UP000605013"/>
    </source>
</evidence>
<organism evidence="1 2">
    <name type="scientific">Olleya sediminilitoris</name>
    <dbReference type="NCBI Taxonomy" id="2795739"/>
    <lineage>
        <taxon>Bacteria</taxon>
        <taxon>Pseudomonadati</taxon>
        <taxon>Bacteroidota</taxon>
        <taxon>Flavobacteriia</taxon>
        <taxon>Flavobacteriales</taxon>
        <taxon>Flavobacteriaceae</taxon>
    </lineage>
</organism>
<dbReference type="PROSITE" id="PS51257">
    <property type="entry name" value="PROKAR_LIPOPROTEIN"/>
    <property type="match status" value="1"/>
</dbReference>